<evidence type="ECO:0000259" key="9">
    <source>
        <dbReference type="SMART" id="SM00415"/>
    </source>
</evidence>
<name>W5NB15_LEPOC</name>
<keyword evidence="6" id="KW-0539">Nucleus</keyword>
<dbReference type="InParanoid" id="W5NB15"/>
<dbReference type="GeneTree" id="ENSGT00940000157452"/>
<keyword evidence="3" id="KW-0805">Transcription regulation</keyword>
<dbReference type="EMBL" id="AHAT01015589">
    <property type="status" value="NOT_ANNOTATED_CDS"/>
    <property type="molecule type" value="Genomic_DNA"/>
</dbReference>
<evidence type="ECO:0000256" key="1">
    <source>
        <dbReference type="ARBA" id="ARBA00004123"/>
    </source>
</evidence>
<feature type="region of interest" description="Disordered" evidence="8">
    <location>
        <begin position="1"/>
        <end position="30"/>
    </location>
</feature>
<dbReference type="Bgee" id="ENSLOCG00000014483">
    <property type="expression patterns" value="Expressed in testis and 5 other cell types or tissues"/>
</dbReference>
<dbReference type="PANTHER" id="PTHR10015">
    <property type="entry name" value="HEAT SHOCK TRANSCRIPTION FACTOR"/>
    <property type="match status" value="1"/>
</dbReference>
<evidence type="ECO:0000256" key="5">
    <source>
        <dbReference type="ARBA" id="ARBA00023163"/>
    </source>
</evidence>
<dbReference type="Ensembl" id="ENSLOCT00000017856.1">
    <property type="protein sequence ID" value="ENSLOCP00000017824.1"/>
    <property type="gene ID" value="ENSLOCG00000014483.1"/>
</dbReference>
<dbReference type="GO" id="GO:0043565">
    <property type="term" value="F:sequence-specific DNA binding"/>
    <property type="evidence" value="ECO:0007669"/>
    <property type="project" value="InterPro"/>
</dbReference>
<sequence length="402" mass="43445">MEVDSGLSKLTPSTSSVRTEKDSNNGKATKPPVFQCVAPICDQSGAGDLELMRSVLEENALQLLTHESVLKKPRLELAALPFPRKLWQIVDSDRFKSIKWDQDGNYVVLDEELFKTEVLERNGCQRIFETDCVKSFIRQLNLYGFTKVRLDPHRSASLADFLAQEKEAVMLSKFQFYYNPNFRRGFPDLLTRMKRRIGIKNALSASFGEDADANAAGQSTGATSAGQKEGTTTSSEKPPENTGVTVGVPCPPPALSASQGSNSAPKAAVSADAQLAKAVGTRALQLPQSSSLPVGQPVRTDSLPLEPSSAPATTASIYHWMPPVPASGFGQLTPFPSFPPAYPDIAVAQAYLASWLPLCNPWFSMPMMAAASAFSMSARSCTPRAPTPPHHHCASCNCARNP</sequence>
<reference evidence="10" key="3">
    <citation type="submission" date="2025-09" db="UniProtKB">
        <authorList>
            <consortium name="Ensembl"/>
        </authorList>
    </citation>
    <scope>IDENTIFICATION</scope>
</reference>
<dbReference type="eggNOG" id="KOG0627">
    <property type="taxonomic scope" value="Eukaryota"/>
</dbReference>
<dbReference type="AlphaFoldDB" id="W5NB15"/>
<keyword evidence="4" id="KW-0238">DNA-binding</keyword>
<evidence type="ECO:0000256" key="6">
    <source>
        <dbReference type="ARBA" id="ARBA00023242"/>
    </source>
</evidence>
<evidence type="ECO:0000256" key="3">
    <source>
        <dbReference type="ARBA" id="ARBA00023015"/>
    </source>
</evidence>
<dbReference type="OMA" id="PSHARVN"/>
<comment type="similarity">
    <text evidence="2 7">Belongs to the HSF family.</text>
</comment>
<dbReference type="InterPro" id="IPR000232">
    <property type="entry name" value="HSF_DNA-bd"/>
</dbReference>
<feature type="domain" description="HSF-type DNA-binding" evidence="9">
    <location>
        <begin position="78"/>
        <end position="196"/>
    </location>
</feature>
<comment type="subcellular location">
    <subcellularLocation>
        <location evidence="1">Nucleus</location>
    </subcellularLocation>
</comment>
<evidence type="ECO:0000256" key="7">
    <source>
        <dbReference type="RuleBase" id="RU004020"/>
    </source>
</evidence>
<feature type="compositionally biased region" description="Low complexity" evidence="8">
    <location>
        <begin position="215"/>
        <end position="227"/>
    </location>
</feature>
<evidence type="ECO:0000256" key="2">
    <source>
        <dbReference type="ARBA" id="ARBA00006403"/>
    </source>
</evidence>
<dbReference type="InterPro" id="IPR036390">
    <property type="entry name" value="WH_DNA-bd_sf"/>
</dbReference>
<evidence type="ECO:0000256" key="8">
    <source>
        <dbReference type="SAM" id="MobiDB-lite"/>
    </source>
</evidence>
<dbReference type="PANTHER" id="PTHR10015:SF336">
    <property type="entry name" value="HEAT SHOCK TRANSCRIPTION FACTOR, Y-LINKED"/>
    <property type="match status" value="1"/>
</dbReference>
<feature type="compositionally biased region" description="Polar residues" evidence="8">
    <location>
        <begin position="8"/>
        <end position="17"/>
    </location>
</feature>
<dbReference type="InterPro" id="IPR036388">
    <property type="entry name" value="WH-like_DNA-bd_sf"/>
</dbReference>
<dbReference type="STRING" id="7918.ENSLOCP00000017824"/>
<dbReference type="HOGENOM" id="CLU_053156_1_0_1"/>
<dbReference type="GO" id="GO:0003700">
    <property type="term" value="F:DNA-binding transcription factor activity"/>
    <property type="evidence" value="ECO:0007669"/>
    <property type="project" value="InterPro"/>
</dbReference>
<keyword evidence="5" id="KW-0804">Transcription</keyword>
<accession>W5NB15</accession>
<evidence type="ECO:0000313" key="10">
    <source>
        <dbReference type="Ensembl" id="ENSLOCP00000017824.1"/>
    </source>
</evidence>
<evidence type="ECO:0000256" key="4">
    <source>
        <dbReference type="ARBA" id="ARBA00023125"/>
    </source>
</evidence>
<dbReference type="FunFam" id="1.10.10.10:FF:000349">
    <property type="entry name" value="Heat shock transcription factor, Y-linked"/>
    <property type="match status" value="1"/>
</dbReference>
<dbReference type="Gene3D" id="1.10.10.10">
    <property type="entry name" value="Winged helix-like DNA-binding domain superfamily/Winged helix DNA-binding domain"/>
    <property type="match status" value="1"/>
</dbReference>
<dbReference type="SMART" id="SM00415">
    <property type="entry name" value="HSF"/>
    <property type="match status" value="1"/>
</dbReference>
<protein>
    <submittedName>
        <fullName evidence="10">Heat shock transcription factor, Y-linked-like</fullName>
    </submittedName>
</protein>
<reference evidence="10" key="2">
    <citation type="submission" date="2025-08" db="UniProtKB">
        <authorList>
            <consortium name="Ensembl"/>
        </authorList>
    </citation>
    <scope>IDENTIFICATION</scope>
</reference>
<dbReference type="SUPFAM" id="SSF46785">
    <property type="entry name" value="Winged helix' DNA-binding domain"/>
    <property type="match status" value="1"/>
</dbReference>
<dbReference type="Pfam" id="PF00447">
    <property type="entry name" value="HSF_DNA-bind"/>
    <property type="match status" value="1"/>
</dbReference>
<organism evidence="10 11">
    <name type="scientific">Lepisosteus oculatus</name>
    <name type="common">Spotted gar</name>
    <dbReference type="NCBI Taxonomy" id="7918"/>
    <lineage>
        <taxon>Eukaryota</taxon>
        <taxon>Metazoa</taxon>
        <taxon>Chordata</taxon>
        <taxon>Craniata</taxon>
        <taxon>Vertebrata</taxon>
        <taxon>Euteleostomi</taxon>
        <taxon>Actinopterygii</taxon>
        <taxon>Neopterygii</taxon>
        <taxon>Holostei</taxon>
        <taxon>Semionotiformes</taxon>
        <taxon>Lepisosteidae</taxon>
        <taxon>Lepisosteus</taxon>
    </lineage>
</organism>
<evidence type="ECO:0000313" key="11">
    <source>
        <dbReference type="Proteomes" id="UP000018468"/>
    </source>
</evidence>
<reference evidence="11" key="1">
    <citation type="submission" date="2011-12" db="EMBL/GenBank/DDBJ databases">
        <title>The Draft Genome of Lepisosteus oculatus.</title>
        <authorList>
            <consortium name="The Broad Institute Genome Assembly &amp; Analysis Group"/>
            <consortium name="Computational R&amp;D Group"/>
            <consortium name="and Sequencing Platform"/>
            <person name="Di Palma F."/>
            <person name="Alfoldi J."/>
            <person name="Johnson J."/>
            <person name="Berlin A."/>
            <person name="Gnerre S."/>
            <person name="Jaffe D."/>
            <person name="MacCallum I."/>
            <person name="Young S."/>
            <person name="Walker B.J."/>
            <person name="Lander E.S."/>
            <person name="Lindblad-Toh K."/>
        </authorList>
    </citation>
    <scope>NUCLEOTIDE SEQUENCE [LARGE SCALE GENOMIC DNA]</scope>
</reference>
<dbReference type="Proteomes" id="UP000018468">
    <property type="component" value="Linkage group LG7"/>
</dbReference>
<keyword evidence="11" id="KW-1185">Reference proteome</keyword>
<proteinExistence type="inferred from homology"/>
<feature type="region of interest" description="Disordered" evidence="8">
    <location>
        <begin position="212"/>
        <end position="268"/>
    </location>
</feature>
<dbReference type="GO" id="GO:0005634">
    <property type="term" value="C:nucleus"/>
    <property type="evidence" value="ECO:0007669"/>
    <property type="project" value="UniProtKB-SubCell"/>
</dbReference>
<feature type="region of interest" description="Disordered" evidence="8">
    <location>
        <begin position="287"/>
        <end position="309"/>
    </location>
</feature>